<gene>
    <name evidence="7" type="ORF">Q31a_28140</name>
</gene>
<evidence type="ECO:0000256" key="4">
    <source>
        <dbReference type="PROSITE-ProRule" id="PRU00433"/>
    </source>
</evidence>
<evidence type="ECO:0000313" key="8">
    <source>
        <dbReference type="Proteomes" id="UP000318017"/>
    </source>
</evidence>
<dbReference type="PANTHER" id="PTHR35008">
    <property type="entry name" value="BLL4482 PROTEIN-RELATED"/>
    <property type="match status" value="1"/>
</dbReference>
<dbReference type="RefSeq" id="WP_145078188.1">
    <property type="nucleotide sequence ID" value="NZ_CP036298.1"/>
</dbReference>
<proteinExistence type="predicted"/>
<keyword evidence="3 4" id="KW-0408">Iron</keyword>
<dbReference type="InterPro" id="IPR036909">
    <property type="entry name" value="Cyt_c-like_dom_sf"/>
</dbReference>
<dbReference type="PANTHER" id="PTHR35008:SF4">
    <property type="entry name" value="BLL4482 PROTEIN"/>
    <property type="match status" value="1"/>
</dbReference>
<evidence type="ECO:0000256" key="2">
    <source>
        <dbReference type="ARBA" id="ARBA00022723"/>
    </source>
</evidence>
<dbReference type="OrthoDB" id="9779283at2"/>
<dbReference type="GO" id="GO:0020037">
    <property type="term" value="F:heme binding"/>
    <property type="evidence" value="ECO:0007669"/>
    <property type="project" value="InterPro"/>
</dbReference>
<sequence length="293" mass="31221" precursor="true">MTRRFIYLFAALSALSLPQTQQASAQSKGPLDGPLQPSISEARQTVAAIPSPTSSESAELDSSDYPAGELGEMVRLGESLVNETSSHPLTKPFVGNSLNCTSCHLDAGRHPAAASLIGVAAAYPAFSPREKAVITLEDRILNCFLRSQNGTRPKLGSKLSVAIAAYITWLSRGTPIEMNPTAPLGPNHLEMLDTDSYTPRIANGRSLYADRCADCHAADGSGTDDGPAVWGDMSFNDGAGLSKVPKMASWLKVAMPLDECDLTAQEAFDIAAFVNSNARPKFRPSADLKQREP</sequence>
<evidence type="ECO:0000259" key="6">
    <source>
        <dbReference type="PROSITE" id="PS51007"/>
    </source>
</evidence>
<dbReference type="SUPFAM" id="SSF46626">
    <property type="entry name" value="Cytochrome c"/>
    <property type="match status" value="2"/>
</dbReference>
<evidence type="ECO:0000256" key="5">
    <source>
        <dbReference type="SAM" id="SignalP"/>
    </source>
</evidence>
<evidence type="ECO:0000313" key="7">
    <source>
        <dbReference type="EMBL" id="QDV24496.1"/>
    </source>
</evidence>
<dbReference type="AlphaFoldDB" id="A0A518G7D0"/>
<dbReference type="GO" id="GO:0009055">
    <property type="term" value="F:electron transfer activity"/>
    <property type="evidence" value="ECO:0007669"/>
    <property type="project" value="InterPro"/>
</dbReference>
<protein>
    <submittedName>
        <fullName evidence="7">Cytochrome c</fullName>
    </submittedName>
</protein>
<reference evidence="7 8" key="1">
    <citation type="submission" date="2019-02" db="EMBL/GenBank/DDBJ databases">
        <title>Deep-cultivation of Planctomycetes and their phenomic and genomic characterization uncovers novel biology.</title>
        <authorList>
            <person name="Wiegand S."/>
            <person name="Jogler M."/>
            <person name="Boedeker C."/>
            <person name="Pinto D."/>
            <person name="Vollmers J."/>
            <person name="Rivas-Marin E."/>
            <person name="Kohn T."/>
            <person name="Peeters S.H."/>
            <person name="Heuer A."/>
            <person name="Rast P."/>
            <person name="Oberbeckmann S."/>
            <person name="Bunk B."/>
            <person name="Jeske O."/>
            <person name="Meyerdierks A."/>
            <person name="Storesund J.E."/>
            <person name="Kallscheuer N."/>
            <person name="Luecker S."/>
            <person name="Lage O.M."/>
            <person name="Pohl T."/>
            <person name="Merkel B.J."/>
            <person name="Hornburger P."/>
            <person name="Mueller R.-W."/>
            <person name="Bruemmer F."/>
            <person name="Labrenz M."/>
            <person name="Spormann A.M."/>
            <person name="Op den Camp H."/>
            <person name="Overmann J."/>
            <person name="Amann R."/>
            <person name="Jetten M.S.M."/>
            <person name="Mascher T."/>
            <person name="Medema M.H."/>
            <person name="Devos D.P."/>
            <person name="Kaster A.-K."/>
            <person name="Ovreas L."/>
            <person name="Rohde M."/>
            <person name="Galperin M.Y."/>
            <person name="Jogler C."/>
        </authorList>
    </citation>
    <scope>NUCLEOTIDE SEQUENCE [LARGE SCALE GENOMIC DNA]</scope>
    <source>
        <strain evidence="7 8">Q31a</strain>
    </source>
</reference>
<dbReference type="PROSITE" id="PS51007">
    <property type="entry name" value="CYTC"/>
    <property type="match status" value="1"/>
</dbReference>
<keyword evidence="1 4" id="KW-0349">Heme</keyword>
<name>A0A518G7D0_9BACT</name>
<keyword evidence="2 4" id="KW-0479">Metal-binding</keyword>
<dbReference type="Proteomes" id="UP000318017">
    <property type="component" value="Chromosome"/>
</dbReference>
<feature type="signal peptide" evidence="5">
    <location>
        <begin position="1"/>
        <end position="25"/>
    </location>
</feature>
<accession>A0A518G7D0</accession>
<dbReference type="Pfam" id="PF21342">
    <property type="entry name" value="SoxA-TsdA_cyt-c"/>
    <property type="match status" value="1"/>
</dbReference>
<organism evidence="7 8">
    <name type="scientific">Aureliella helgolandensis</name>
    <dbReference type="NCBI Taxonomy" id="2527968"/>
    <lineage>
        <taxon>Bacteria</taxon>
        <taxon>Pseudomonadati</taxon>
        <taxon>Planctomycetota</taxon>
        <taxon>Planctomycetia</taxon>
        <taxon>Pirellulales</taxon>
        <taxon>Pirellulaceae</taxon>
        <taxon>Aureliella</taxon>
    </lineage>
</organism>
<dbReference type="KEGG" id="ahel:Q31a_28140"/>
<evidence type="ECO:0000256" key="1">
    <source>
        <dbReference type="ARBA" id="ARBA00022617"/>
    </source>
</evidence>
<evidence type="ECO:0000256" key="3">
    <source>
        <dbReference type="ARBA" id="ARBA00023004"/>
    </source>
</evidence>
<dbReference type="GO" id="GO:0046872">
    <property type="term" value="F:metal ion binding"/>
    <property type="evidence" value="ECO:0007669"/>
    <property type="project" value="UniProtKB-KW"/>
</dbReference>
<feature type="domain" description="Cytochrome c" evidence="6">
    <location>
        <begin position="199"/>
        <end position="278"/>
    </location>
</feature>
<dbReference type="Pfam" id="PF00034">
    <property type="entry name" value="Cytochrom_C"/>
    <property type="match status" value="1"/>
</dbReference>
<dbReference type="Gene3D" id="1.10.760.10">
    <property type="entry name" value="Cytochrome c-like domain"/>
    <property type="match status" value="2"/>
</dbReference>
<dbReference type="InterPro" id="IPR009056">
    <property type="entry name" value="Cyt_c-like_dom"/>
</dbReference>
<feature type="chain" id="PRO_5021888203" evidence="5">
    <location>
        <begin position="26"/>
        <end position="293"/>
    </location>
</feature>
<dbReference type="InterPro" id="IPR051459">
    <property type="entry name" value="Cytochrome_c-type_DH"/>
</dbReference>
<dbReference type="EMBL" id="CP036298">
    <property type="protein sequence ID" value="QDV24496.1"/>
    <property type="molecule type" value="Genomic_DNA"/>
</dbReference>
<keyword evidence="8" id="KW-1185">Reference proteome</keyword>
<keyword evidence="5" id="KW-0732">Signal</keyword>